<organism evidence="2 3">
    <name type="scientific">Portunus trituberculatus</name>
    <name type="common">Swimming crab</name>
    <name type="synonym">Neptunus trituberculatus</name>
    <dbReference type="NCBI Taxonomy" id="210409"/>
    <lineage>
        <taxon>Eukaryota</taxon>
        <taxon>Metazoa</taxon>
        <taxon>Ecdysozoa</taxon>
        <taxon>Arthropoda</taxon>
        <taxon>Crustacea</taxon>
        <taxon>Multicrustacea</taxon>
        <taxon>Malacostraca</taxon>
        <taxon>Eumalacostraca</taxon>
        <taxon>Eucarida</taxon>
        <taxon>Decapoda</taxon>
        <taxon>Pleocyemata</taxon>
        <taxon>Brachyura</taxon>
        <taxon>Eubrachyura</taxon>
        <taxon>Portunoidea</taxon>
        <taxon>Portunidae</taxon>
        <taxon>Portuninae</taxon>
        <taxon>Portunus</taxon>
    </lineage>
</organism>
<gene>
    <name evidence="2" type="ORF">E2C01_032991</name>
</gene>
<sequence length="95" mass="10243">MDSSSSSVSSPIVSVMLRLRKLLLVSTASMVEIDCRETTIRLWASGGQTKGRALETGGEPDNHSKAAAFGPSPGKFKPRKFAKTNVVVRYADFLV</sequence>
<comment type="caution">
    <text evidence="2">The sequence shown here is derived from an EMBL/GenBank/DDBJ whole genome shotgun (WGS) entry which is preliminary data.</text>
</comment>
<accession>A0A5B7F4F6</accession>
<dbReference type="EMBL" id="VSRR010004367">
    <property type="protein sequence ID" value="MPC39454.1"/>
    <property type="molecule type" value="Genomic_DNA"/>
</dbReference>
<evidence type="ECO:0000313" key="3">
    <source>
        <dbReference type="Proteomes" id="UP000324222"/>
    </source>
</evidence>
<reference evidence="2 3" key="1">
    <citation type="submission" date="2019-05" db="EMBL/GenBank/DDBJ databases">
        <title>Another draft genome of Portunus trituberculatus and its Hox gene families provides insights of decapod evolution.</title>
        <authorList>
            <person name="Jeong J.-H."/>
            <person name="Song I."/>
            <person name="Kim S."/>
            <person name="Choi T."/>
            <person name="Kim D."/>
            <person name="Ryu S."/>
            <person name="Kim W."/>
        </authorList>
    </citation>
    <scope>NUCLEOTIDE SEQUENCE [LARGE SCALE GENOMIC DNA]</scope>
    <source>
        <tissue evidence="2">Muscle</tissue>
    </source>
</reference>
<keyword evidence="3" id="KW-1185">Reference proteome</keyword>
<dbReference type="AlphaFoldDB" id="A0A5B7F4F6"/>
<evidence type="ECO:0000313" key="2">
    <source>
        <dbReference type="EMBL" id="MPC39454.1"/>
    </source>
</evidence>
<proteinExistence type="predicted"/>
<name>A0A5B7F4F6_PORTR</name>
<feature type="region of interest" description="Disordered" evidence="1">
    <location>
        <begin position="51"/>
        <end position="72"/>
    </location>
</feature>
<protein>
    <submittedName>
        <fullName evidence="2">Uncharacterized protein</fullName>
    </submittedName>
</protein>
<dbReference type="Proteomes" id="UP000324222">
    <property type="component" value="Unassembled WGS sequence"/>
</dbReference>
<evidence type="ECO:0000256" key="1">
    <source>
        <dbReference type="SAM" id="MobiDB-lite"/>
    </source>
</evidence>